<evidence type="ECO:0000313" key="3">
    <source>
        <dbReference type="EMBL" id="UPT20388.1"/>
    </source>
</evidence>
<dbReference type="Proteomes" id="UP000832041">
    <property type="component" value="Chromosome"/>
</dbReference>
<dbReference type="PANTHER" id="PTHR48081:SF8">
    <property type="entry name" value="ALPHA_BETA HYDROLASE FOLD-3 DOMAIN-CONTAINING PROTEIN-RELATED"/>
    <property type="match status" value="1"/>
</dbReference>
<dbReference type="Gene3D" id="3.40.50.1820">
    <property type="entry name" value="alpha/beta hydrolase"/>
    <property type="match status" value="1"/>
</dbReference>
<evidence type="ECO:0000313" key="4">
    <source>
        <dbReference type="Proteomes" id="UP000832041"/>
    </source>
</evidence>
<reference evidence="3 4" key="1">
    <citation type="submission" date="2020-04" db="EMBL/GenBank/DDBJ databases">
        <title>Thermobifida alba genome sequencing and assembly.</title>
        <authorList>
            <person name="Luzics S."/>
            <person name="Horvath B."/>
            <person name="Nagy I."/>
            <person name="Toth A."/>
            <person name="Nagy I."/>
            <person name="Kukolya J."/>
        </authorList>
    </citation>
    <scope>NUCLEOTIDE SEQUENCE [LARGE SCALE GENOMIC DNA]</scope>
    <source>
        <strain evidence="3 4">DSM 43795</strain>
    </source>
</reference>
<evidence type="ECO:0000259" key="2">
    <source>
        <dbReference type="Pfam" id="PF07859"/>
    </source>
</evidence>
<dbReference type="SUPFAM" id="SSF53474">
    <property type="entry name" value="alpha/beta-Hydrolases"/>
    <property type="match status" value="1"/>
</dbReference>
<proteinExistence type="predicted"/>
<keyword evidence="1 3" id="KW-0378">Hydrolase</keyword>
<name>A0ABY4L257_THEAE</name>
<dbReference type="InterPro" id="IPR029058">
    <property type="entry name" value="AB_hydrolase_fold"/>
</dbReference>
<gene>
    <name evidence="3" type="ORF">FOF52_04920</name>
</gene>
<dbReference type="InterPro" id="IPR050300">
    <property type="entry name" value="GDXG_lipolytic_enzyme"/>
</dbReference>
<accession>A0ABY4L257</accession>
<dbReference type="RefSeq" id="WP_248592646.1">
    <property type="nucleotide sequence ID" value="NZ_BAABEB010000012.1"/>
</dbReference>
<organism evidence="3 4">
    <name type="scientific">Thermobifida alba</name>
    <name type="common">Thermomonospora alba</name>
    <dbReference type="NCBI Taxonomy" id="53522"/>
    <lineage>
        <taxon>Bacteria</taxon>
        <taxon>Bacillati</taxon>
        <taxon>Actinomycetota</taxon>
        <taxon>Actinomycetes</taxon>
        <taxon>Streptosporangiales</taxon>
        <taxon>Nocardiopsidaceae</taxon>
        <taxon>Thermobifida</taxon>
    </lineage>
</organism>
<feature type="domain" description="Alpha/beta hydrolase fold-3" evidence="2">
    <location>
        <begin position="79"/>
        <end position="280"/>
    </location>
</feature>
<sequence length="307" mass="32487">MPAPVDPAIATLAAAAAAVAAPPLHTLTPAEARARVAAGHGSCADGPELRSVDDIRIPVADGTIGARVYSPHRAPQATLVYLHGGGWVTGDLDYCDELCRFIADRLDWTVVSVDYRLAPEHPFPTPLDDAYAALRHVAAEIAGNGPLGVGGDSAGGNLAAACTLRARDEHGPRLDFQLLVYPVTDHDFTRGSYRTHAAAFPIGAAAMRWFWDHYLPDVARRDLPTASPLRDDLAGLPPAHVVVAGHDPLRDEGVAYAERLRAAGVDATLAEYPSLVHGFFRFTRVVPAARAAVDDLVAALRALTARG</sequence>
<dbReference type="InterPro" id="IPR013094">
    <property type="entry name" value="AB_hydrolase_3"/>
</dbReference>
<dbReference type="EMBL" id="CP051627">
    <property type="protein sequence ID" value="UPT20388.1"/>
    <property type="molecule type" value="Genomic_DNA"/>
</dbReference>
<evidence type="ECO:0000256" key="1">
    <source>
        <dbReference type="ARBA" id="ARBA00022801"/>
    </source>
</evidence>
<dbReference type="PANTHER" id="PTHR48081">
    <property type="entry name" value="AB HYDROLASE SUPERFAMILY PROTEIN C4A8.06C"/>
    <property type="match status" value="1"/>
</dbReference>
<dbReference type="Pfam" id="PF07859">
    <property type="entry name" value="Abhydrolase_3"/>
    <property type="match status" value="1"/>
</dbReference>
<protein>
    <submittedName>
        <fullName evidence="3">Alpha/beta hydrolase fold domain-containing protein</fullName>
    </submittedName>
</protein>
<keyword evidence="4" id="KW-1185">Reference proteome</keyword>
<dbReference type="GO" id="GO:0016787">
    <property type="term" value="F:hydrolase activity"/>
    <property type="evidence" value="ECO:0007669"/>
    <property type="project" value="UniProtKB-KW"/>
</dbReference>